<dbReference type="InterPro" id="IPR013780">
    <property type="entry name" value="Glyco_hydro_b"/>
</dbReference>
<dbReference type="Gene3D" id="2.60.40.1180">
    <property type="entry name" value="Golgi alpha-mannosidase II"/>
    <property type="match status" value="1"/>
</dbReference>
<dbReference type="PANTHER" id="PTHR46017">
    <property type="entry name" value="ALPHA-MANNOSIDASE 2C1"/>
    <property type="match status" value="1"/>
</dbReference>
<dbReference type="AlphaFoldDB" id="A0A9D1M7H5"/>
<dbReference type="InterPro" id="IPR011682">
    <property type="entry name" value="Glyco_hydro_38_C"/>
</dbReference>
<feature type="domain" description="Glycosyl hydrolase family 38 C-terminal" evidence="1">
    <location>
        <begin position="242"/>
        <end position="407"/>
    </location>
</feature>
<dbReference type="Pfam" id="PF07748">
    <property type="entry name" value="Glyco_hydro_38C"/>
    <property type="match status" value="1"/>
</dbReference>
<reference evidence="2" key="2">
    <citation type="journal article" date="2021" name="PeerJ">
        <title>Extensive microbial diversity within the chicken gut microbiome revealed by metagenomics and culture.</title>
        <authorList>
            <person name="Gilroy R."/>
            <person name="Ravi A."/>
            <person name="Getino M."/>
            <person name="Pursley I."/>
            <person name="Horton D.L."/>
            <person name="Alikhan N.F."/>
            <person name="Baker D."/>
            <person name="Gharbi K."/>
            <person name="Hall N."/>
            <person name="Watson M."/>
            <person name="Adriaenssens E.M."/>
            <person name="Foster-Nyarko E."/>
            <person name="Jarju S."/>
            <person name="Secka A."/>
            <person name="Antonio M."/>
            <person name="Oren A."/>
            <person name="Chaudhuri R.R."/>
            <person name="La Ragione R."/>
            <person name="Hildebrand F."/>
            <person name="Pallen M.J."/>
        </authorList>
    </citation>
    <scope>NUCLEOTIDE SEQUENCE</scope>
    <source>
        <strain evidence="2">CHK158-818</strain>
    </source>
</reference>
<evidence type="ECO:0000313" key="2">
    <source>
        <dbReference type="EMBL" id="HIU54990.1"/>
    </source>
</evidence>
<dbReference type="InterPro" id="IPR011013">
    <property type="entry name" value="Gal_mutarotase_sf_dom"/>
</dbReference>
<sequence length="590" mass="66438">CMADNTPIDVDLPDAVKSWNEEYAYPHLRICTATEMMQAFEKYADQIPSLQGDYTEYWTDGLGSSAEKTGESREVKERLVQAEILWSILQPDKEEPGDLIGEAWRNIILSTEHTWAYMAPAQQPISDNILKTKLGYFDKAKELTDQVMNMAYKQIEDTSSDIVTVFNTNTWEQSGLVTLSKEIADTYQSLQDADGKEVICQKLSSGELVFMAENVPALGCKTFKLRKEALPNRSWKSSGTTLNNGIVKVTVDPTTGDVINLVYKGEEFVDAESLSALNSFRYLEGGNNSARALKDTEIQVSVGEQDELVNSLIVTSKAKGCNSLKREIRLTKGSACVEFNNVVDKQAIVEKEGIHFGFAFDIPQGIVRVNIPWGVMELEKDQLKAGNRNWIALQRWLNISNENKGITWCSMNACTFESGDMTANIIGGAAGSPKWIRQIQPSSVIYSWALNNHWHTNFRLSQDGKINFKYRVLPHTGAYDVVRSHRFAMEQYRPLVAVQTRKEFKPKNPFSIDGSDKIVLSNYQIQDNGKSNTIRLLSLSENDEEVSLLWAKKQPKSITYVDNGEKIKLPKKETRITVPAKGIRTLQIEW</sequence>
<dbReference type="Proteomes" id="UP000824112">
    <property type="component" value="Unassembled WGS sequence"/>
</dbReference>
<evidence type="ECO:0000313" key="3">
    <source>
        <dbReference type="Proteomes" id="UP000824112"/>
    </source>
</evidence>
<accession>A0A9D1M7H5</accession>
<protein>
    <submittedName>
        <fullName evidence="2">Glycosyl hydrolase</fullName>
    </submittedName>
</protein>
<dbReference type="PANTHER" id="PTHR46017:SF1">
    <property type="entry name" value="ALPHA-MANNOSIDASE 2C1"/>
    <property type="match status" value="1"/>
</dbReference>
<organism evidence="2 3">
    <name type="scientific">Candidatus Gallibacteroides avistercoris</name>
    <dbReference type="NCBI Taxonomy" id="2840833"/>
    <lineage>
        <taxon>Bacteria</taxon>
        <taxon>Pseudomonadati</taxon>
        <taxon>Bacteroidota</taxon>
        <taxon>Bacteroidia</taxon>
        <taxon>Bacteroidales</taxon>
        <taxon>Bacteroidaceae</taxon>
        <taxon>Bacteroidaceae incertae sedis</taxon>
        <taxon>Candidatus Gallibacteroides</taxon>
    </lineage>
</organism>
<feature type="non-terminal residue" evidence="2">
    <location>
        <position position="1"/>
    </location>
</feature>
<dbReference type="Gene3D" id="2.70.98.30">
    <property type="entry name" value="Golgi alpha-mannosidase II, domain 4"/>
    <property type="match status" value="1"/>
</dbReference>
<reference evidence="2" key="1">
    <citation type="submission" date="2020-10" db="EMBL/GenBank/DDBJ databases">
        <authorList>
            <person name="Gilroy R."/>
        </authorList>
    </citation>
    <scope>NUCLEOTIDE SEQUENCE</scope>
    <source>
        <strain evidence="2">CHK158-818</strain>
    </source>
</reference>
<name>A0A9D1M7H5_9BACT</name>
<dbReference type="GO" id="GO:0009313">
    <property type="term" value="P:oligosaccharide catabolic process"/>
    <property type="evidence" value="ECO:0007669"/>
    <property type="project" value="TreeGrafter"/>
</dbReference>
<dbReference type="SUPFAM" id="SSF74650">
    <property type="entry name" value="Galactose mutarotase-like"/>
    <property type="match status" value="1"/>
</dbReference>
<dbReference type="EMBL" id="DVNA01000099">
    <property type="protein sequence ID" value="HIU54990.1"/>
    <property type="molecule type" value="Genomic_DNA"/>
</dbReference>
<gene>
    <name evidence="2" type="ORF">IAB03_04175</name>
</gene>
<dbReference type="GO" id="GO:0006013">
    <property type="term" value="P:mannose metabolic process"/>
    <property type="evidence" value="ECO:0007669"/>
    <property type="project" value="InterPro"/>
</dbReference>
<proteinExistence type="predicted"/>
<keyword evidence="2" id="KW-0378">Hydrolase</keyword>
<dbReference type="GO" id="GO:0004559">
    <property type="term" value="F:alpha-mannosidase activity"/>
    <property type="evidence" value="ECO:0007669"/>
    <property type="project" value="InterPro"/>
</dbReference>
<evidence type="ECO:0000259" key="1">
    <source>
        <dbReference type="Pfam" id="PF07748"/>
    </source>
</evidence>
<dbReference type="GO" id="GO:0030246">
    <property type="term" value="F:carbohydrate binding"/>
    <property type="evidence" value="ECO:0007669"/>
    <property type="project" value="InterPro"/>
</dbReference>
<comment type="caution">
    <text evidence="2">The sequence shown here is derived from an EMBL/GenBank/DDBJ whole genome shotgun (WGS) entry which is preliminary data.</text>
</comment>